<dbReference type="EMBL" id="SSWX01000002">
    <property type="protein sequence ID" value="THJ36202.1"/>
    <property type="molecule type" value="Genomic_DNA"/>
</dbReference>
<dbReference type="RefSeq" id="WP_136405108.1">
    <property type="nucleotide sequence ID" value="NZ_SSWX01000002.1"/>
</dbReference>
<organism evidence="1 2">
    <name type="scientific">Lampropedia aestuarii</name>
    <dbReference type="NCBI Taxonomy" id="2562762"/>
    <lineage>
        <taxon>Bacteria</taxon>
        <taxon>Pseudomonadati</taxon>
        <taxon>Pseudomonadota</taxon>
        <taxon>Betaproteobacteria</taxon>
        <taxon>Burkholderiales</taxon>
        <taxon>Comamonadaceae</taxon>
        <taxon>Lampropedia</taxon>
    </lineage>
</organism>
<reference evidence="1 2" key="1">
    <citation type="submission" date="2019-04" db="EMBL/GenBank/DDBJ databases">
        <title>Lampropedia sp YIM MLB12 draf genome.</title>
        <authorList>
            <person name="Wang Y.-X."/>
        </authorList>
    </citation>
    <scope>NUCLEOTIDE SEQUENCE [LARGE SCALE GENOMIC DNA]</scope>
    <source>
        <strain evidence="1 2">YIM MLB12</strain>
    </source>
</reference>
<comment type="caution">
    <text evidence="1">The sequence shown here is derived from an EMBL/GenBank/DDBJ whole genome shotgun (WGS) entry which is preliminary data.</text>
</comment>
<evidence type="ECO:0000313" key="1">
    <source>
        <dbReference type="EMBL" id="THJ36202.1"/>
    </source>
</evidence>
<name>A0A4V3YXS4_9BURK</name>
<gene>
    <name evidence="1" type="ORF">E8K88_02760</name>
</gene>
<sequence>MLNEFLRLAGLAMFAFLMFFAAIVATKQTFGQQCTSTYPDSKAHQSWCTTVLARGVTPAYLVKDKAP</sequence>
<proteinExistence type="predicted"/>
<protein>
    <submittedName>
        <fullName evidence="1">Uncharacterized protein</fullName>
    </submittedName>
</protein>
<accession>A0A4V3YXS4</accession>
<dbReference type="AlphaFoldDB" id="A0A4V3YXS4"/>
<keyword evidence="2" id="KW-1185">Reference proteome</keyword>
<evidence type="ECO:0000313" key="2">
    <source>
        <dbReference type="Proteomes" id="UP000306236"/>
    </source>
</evidence>
<dbReference type="Proteomes" id="UP000306236">
    <property type="component" value="Unassembled WGS sequence"/>
</dbReference>